<accession>A0A285NUY7</accession>
<dbReference type="AlphaFoldDB" id="A0A285NUY7"/>
<keyword evidence="1" id="KW-0378">Hydrolase</keyword>
<feature type="domain" description="Nudix hydrolase" evidence="2">
    <location>
        <begin position="1"/>
        <end position="126"/>
    </location>
</feature>
<dbReference type="SUPFAM" id="SSF55811">
    <property type="entry name" value="Nudix"/>
    <property type="match status" value="1"/>
</dbReference>
<reference evidence="4" key="1">
    <citation type="submission" date="2017-09" db="EMBL/GenBank/DDBJ databases">
        <authorList>
            <person name="Varghese N."/>
            <person name="Submissions S."/>
        </authorList>
    </citation>
    <scope>NUCLEOTIDE SEQUENCE [LARGE SCALE GENOMIC DNA]</scope>
    <source>
        <strain evidence="4">DSM 2913</strain>
    </source>
</reference>
<dbReference type="Gene3D" id="3.90.79.10">
    <property type="entry name" value="Nucleoside Triphosphate Pyrophosphohydrolase"/>
    <property type="match status" value="1"/>
</dbReference>
<name>A0A285NUY7_9AQUI</name>
<dbReference type="OrthoDB" id="9816289at2"/>
<dbReference type="GO" id="GO:0006167">
    <property type="term" value="P:AMP biosynthetic process"/>
    <property type="evidence" value="ECO:0007669"/>
    <property type="project" value="TreeGrafter"/>
</dbReference>
<dbReference type="InterPro" id="IPR020476">
    <property type="entry name" value="Nudix_hydrolase"/>
</dbReference>
<dbReference type="GO" id="GO:0004081">
    <property type="term" value="F:bis(5'-nucleosyl)-tetraphosphatase (asymmetrical) activity"/>
    <property type="evidence" value="ECO:0007669"/>
    <property type="project" value="TreeGrafter"/>
</dbReference>
<organism evidence="3 4">
    <name type="scientific">Hydrogenobacter hydrogenophilus</name>
    <dbReference type="NCBI Taxonomy" id="35835"/>
    <lineage>
        <taxon>Bacteria</taxon>
        <taxon>Pseudomonadati</taxon>
        <taxon>Aquificota</taxon>
        <taxon>Aquificia</taxon>
        <taxon>Aquificales</taxon>
        <taxon>Aquificaceae</taxon>
        <taxon>Hydrogenobacter</taxon>
    </lineage>
</organism>
<dbReference type="PROSITE" id="PS51462">
    <property type="entry name" value="NUDIX"/>
    <property type="match status" value="1"/>
</dbReference>
<protein>
    <submittedName>
        <fullName evidence="3">8-oxo-dGTP diphosphatase</fullName>
    </submittedName>
</protein>
<sequence length="135" mass="15451">MEEFSAGGVLLKGNQVLLIKSPSGVWTFPKGMVEEGEDPKDTAIREVQEETAVKGEVLQKIGEIEYFYTKNGKRVKKKVVYFLMKYKEGEPKASWEVQDARFFPIEEAQKLLKYKGDKEIFKKALQLAPLFSKDL</sequence>
<keyword evidence="4" id="KW-1185">Reference proteome</keyword>
<evidence type="ECO:0000256" key="1">
    <source>
        <dbReference type="ARBA" id="ARBA00022801"/>
    </source>
</evidence>
<dbReference type="Proteomes" id="UP000218627">
    <property type="component" value="Unassembled WGS sequence"/>
</dbReference>
<proteinExistence type="predicted"/>
<gene>
    <name evidence="3" type="ORF">SAMN06265353_0683</name>
</gene>
<evidence type="ECO:0000313" key="4">
    <source>
        <dbReference type="Proteomes" id="UP000218627"/>
    </source>
</evidence>
<dbReference type="GO" id="GO:0006754">
    <property type="term" value="P:ATP biosynthetic process"/>
    <property type="evidence" value="ECO:0007669"/>
    <property type="project" value="TreeGrafter"/>
</dbReference>
<dbReference type="PANTHER" id="PTHR21340">
    <property type="entry name" value="DIADENOSINE 5,5-P1,P4-TETRAPHOSPHATE PYROPHOSPHOHYDROLASE MUTT"/>
    <property type="match status" value="1"/>
</dbReference>
<dbReference type="InterPro" id="IPR000086">
    <property type="entry name" value="NUDIX_hydrolase_dom"/>
</dbReference>
<dbReference type="CDD" id="cd03673">
    <property type="entry name" value="NUDIX_Ap6A_hydrolase"/>
    <property type="match status" value="1"/>
</dbReference>
<dbReference type="Pfam" id="PF00293">
    <property type="entry name" value="NUDIX"/>
    <property type="match status" value="1"/>
</dbReference>
<dbReference type="InterPro" id="IPR015797">
    <property type="entry name" value="NUDIX_hydrolase-like_dom_sf"/>
</dbReference>
<dbReference type="InterPro" id="IPR051325">
    <property type="entry name" value="Nudix_hydrolase_domain"/>
</dbReference>
<dbReference type="RefSeq" id="WP_096601120.1">
    <property type="nucleotide sequence ID" value="NZ_OBEN01000002.1"/>
</dbReference>
<dbReference type="PANTHER" id="PTHR21340:SF0">
    <property type="entry name" value="BIS(5'-NUCLEOSYL)-TETRAPHOSPHATASE [ASYMMETRICAL]"/>
    <property type="match status" value="1"/>
</dbReference>
<dbReference type="EMBL" id="OBEN01000002">
    <property type="protein sequence ID" value="SNZ13275.1"/>
    <property type="molecule type" value="Genomic_DNA"/>
</dbReference>
<evidence type="ECO:0000313" key="3">
    <source>
        <dbReference type="EMBL" id="SNZ13275.1"/>
    </source>
</evidence>
<dbReference type="PRINTS" id="PR00502">
    <property type="entry name" value="NUDIXFAMILY"/>
</dbReference>
<evidence type="ECO:0000259" key="2">
    <source>
        <dbReference type="PROSITE" id="PS51462"/>
    </source>
</evidence>